<name>A0A182JJM0_ANOAO</name>
<evidence type="ECO:0000313" key="1">
    <source>
        <dbReference type="EnsemblMetazoa" id="AATE019296-PA.1"/>
    </source>
</evidence>
<evidence type="ECO:0008006" key="2">
    <source>
        <dbReference type="Google" id="ProtNLM"/>
    </source>
</evidence>
<dbReference type="STRING" id="41427.A0A182JJM0"/>
<dbReference type="VEuPathDB" id="VectorBase:AATE019296"/>
<dbReference type="AlphaFoldDB" id="A0A182JJM0"/>
<reference evidence="1" key="1">
    <citation type="submission" date="2022-08" db="UniProtKB">
        <authorList>
            <consortium name="EnsemblMetazoa"/>
        </authorList>
    </citation>
    <scope>IDENTIFICATION</scope>
    <source>
        <strain evidence="1">EBRO</strain>
    </source>
</reference>
<accession>A0A182JJM0</accession>
<sequence>MASLLTTSRHGTLFRPHIPSVWILTWLIGSQRKSTNINAIDSFISELVENKSLKWKVLNSRHRNGQPRVLPQVTNPSPKEESLVRAPFRLTELYTELTQNPLVINISKLEVAQLDQLMATALSERNKQDISVLLNQMFQFSKIPSISVLKSVLKHLADAGEREKLEQLIDLCENLHTEGTQPTICRFDHYRALCQWKLGNTLKSLEAFRAIIAVCSEEEELITVDHMLREMIDETIGKKSEAVLLAMMGLCEYCIVELKHEFPICYVWEKSFHSTWHSDQLAAKTIFDRHEPLRTAISKRLANLCFKMLYDNDVEKVYQLIELFLKHNMKAECKAILIKLFEYQYWRKNLRGCSEIMQNAIDLNITLPEMYNRHLLELLLGRDQTHPAQHDPPRKTKGLQPNKYELKF</sequence>
<proteinExistence type="predicted"/>
<organism evidence="1">
    <name type="scientific">Anopheles atroparvus</name>
    <name type="common">European mosquito</name>
    <dbReference type="NCBI Taxonomy" id="41427"/>
    <lineage>
        <taxon>Eukaryota</taxon>
        <taxon>Metazoa</taxon>
        <taxon>Ecdysozoa</taxon>
        <taxon>Arthropoda</taxon>
        <taxon>Hexapoda</taxon>
        <taxon>Insecta</taxon>
        <taxon>Pterygota</taxon>
        <taxon>Neoptera</taxon>
        <taxon>Endopterygota</taxon>
        <taxon>Diptera</taxon>
        <taxon>Nematocera</taxon>
        <taxon>Culicoidea</taxon>
        <taxon>Culicidae</taxon>
        <taxon>Anophelinae</taxon>
        <taxon>Anopheles</taxon>
    </lineage>
</organism>
<dbReference type="EnsemblMetazoa" id="AATE019296-RA">
    <property type="protein sequence ID" value="AATE019296-PA.1"/>
    <property type="gene ID" value="AATE019296"/>
</dbReference>
<protein>
    <recommendedName>
        <fullName evidence="2">Pentacotripeptide-repeat region of PRORP domain-containing protein</fullName>
    </recommendedName>
</protein>